<dbReference type="NCBIfam" id="TIGR02436">
    <property type="entry name" value="four helix bundle protein"/>
    <property type="match status" value="1"/>
</dbReference>
<gene>
    <name evidence="1" type="ORF">S01H1_74764</name>
</gene>
<comment type="caution">
    <text evidence="1">The sequence shown here is derived from an EMBL/GenBank/DDBJ whole genome shotgun (WGS) entry which is preliminary data.</text>
</comment>
<accession>X0XN38</accession>
<reference evidence="1" key="1">
    <citation type="journal article" date="2014" name="Front. Microbiol.">
        <title>High frequency of phylogenetically diverse reductive dehalogenase-homologous genes in deep subseafloor sedimentary metagenomes.</title>
        <authorList>
            <person name="Kawai M."/>
            <person name="Futagami T."/>
            <person name="Toyoda A."/>
            <person name="Takaki Y."/>
            <person name="Nishi S."/>
            <person name="Hori S."/>
            <person name="Arai W."/>
            <person name="Tsubouchi T."/>
            <person name="Morono Y."/>
            <person name="Uchiyama I."/>
            <person name="Ito T."/>
            <person name="Fujiyama A."/>
            <person name="Inagaki F."/>
            <person name="Takami H."/>
        </authorList>
    </citation>
    <scope>NUCLEOTIDE SEQUENCE</scope>
    <source>
        <strain evidence="1">Expedition CK06-06</strain>
    </source>
</reference>
<sequence length="119" mass="13767">MSKEIRNHKDLEVWKKSMDLVSNIYKITESFPNKELYGLTNQIRRAAVSIPSNIAEGAARNSKKEFIQFLYIALGSLSELETQIIIANRLEYLNNLDTLLEDLKFAQKLINGLIYYLKK</sequence>
<dbReference type="Pfam" id="PF05635">
    <property type="entry name" value="23S_rRNA_IVP"/>
    <property type="match status" value="1"/>
</dbReference>
<dbReference type="AlphaFoldDB" id="X0XN38"/>
<dbReference type="InterPro" id="IPR036583">
    <property type="entry name" value="23S_rRNA_IVS_sf"/>
</dbReference>
<evidence type="ECO:0008006" key="2">
    <source>
        <dbReference type="Google" id="ProtNLM"/>
    </source>
</evidence>
<dbReference type="PANTHER" id="PTHR38471:SF2">
    <property type="entry name" value="FOUR HELIX BUNDLE PROTEIN"/>
    <property type="match status" value="1"/>
</dbReference>
<evidence type="ECO:0000313" key="1">
    <source>
        <dbReference type="EMBL" id="GAG44574.1"/>
    </source>
</evidence>
<dbReference type="Gene3D" id="1.20.1440.60">
    <property type="entry name" value="23S rRNA-intervening sequence"/>
    <property type="match status" value="1"/>
</dbReference>
<dbReference type="NCBIfam" id="NF008911">
    <property type="entry name" value="PRK12275.1-2"/>
    <property type="match status" value="1"/>
</dbReference>
<dbReference type="CDD" id="cd16377">
    <property type="entry name" value="23S_rRNA_IVP_like"/>
    <property type="match status" value="1"/>
</dbReference>
<dbReference type="EMBL" id="BARS01050034">
    <property type="protein sequence ID" value="GAG44574.1"/>
    <property type="molecule type" value="Genomic_DNA"/>
</dbReference>
<dbReference type="InterPro" id="IPR012657">
    <property type="entry name" value="23S_rRNA-intervening_sequence"/>
</dbReference>
<dbReference type="SUPFAM" id="SSF158446">
    <property type="entry name" value="IVS-encoded protein-like"/>
    <property type="match status" value="1"/>
</dbReference>
<proteinExistence type="predicted"/>
<organism evidence="1">
    <name type="scientific">marine sediment metagenome</name>
    <dbReference type="NCBI Taxonomy" id="412755"/>
    <lineage>
        <taxon>unclassified sequences</taxon>
        <taxon>metagenomes</taxon>
        <taxon>ecological metagenomes</taxon>
    </lineage>
</organism>
<name>X0XN38_9ZZZZ</name>
<protein>
    <recommendedName>
        <fullName evidence="2">Four helix bundle protein</fullName>
    </recommendedName>
</protein>
<dbReference type="PANTHER" id="PTHR38471">
    <property type="entry name" value="FOUR HELIX BUNDLE PROTEIN"/>
    <property type="match status" value="1"/>
</dbReference>